<dbReference type="InterPro" id="IPR040379">
    <property type="entry name" value="WDR19/dyf-2"/>
</dbReference>
<keyword evidence="6" id="KW-0966">Cell projection</keyword>
<feature type="region of interest" description="Disordered" evidence="7">
    <location>
        <begin position="475"/>
        <end position="498"/>
    </location>
</feature>
<accession>A0A0G4H4Q0</accession>
<dbReference type="PANTHER" id="PTHR14920:SF0">
    <property type="entry name" value="WD REPEAT DOMAIN 19"/>
    <property type="match status" value="1"/>
</dbReference>
<dbReference type="GO" id="GO:0005929">
    <property type="term" value="C:cilium"/>
    <property type="evidence" value="ECO:0007669"/>
    <property type="project" value="UniProtKB-SubCell"/>
</dbReference>
<dbReference type="GO" id="GO:0060271">
    <property type="term" value="P:cilium assembly"/>
    <property type="evidence" value="ECO:0007669"/>
    <property type="project" value="TreeGrafter"/>
</dbReference>
<dbReference type="Pfam" id="PF24762">
    <property type="entry name" value="TPR_IF140-IFT172"/>
    <property type="match status" value="1"/>
</dbReference>
<dbReference type="EMBL" id="CDMZ01001871">
    <property type="protein sequence ID" value="CEM38635.1"/>
    <property type="molecule type" value="Genomic_DNA"/>
</dbReference>
<evidence type="ECO:0000259" key="8">
    <source>
        <dbReference type="Pfam" id="PF15911"/>
    </source>
</evidence>
<reference evidence="11" key="1">
    <citation type="submission" date="2014-11" db="EMBL/GenBank/DDBJ databases">
        <authorList>
            <person name="Otto D Thomas"/>
            <person name="Naeem Raeece"/>
        </authorList>
    </citation>
    <scope>NUCLEOTIDE SEQUENCE</scope>
</reference>
<keyword evidence="5" id="KW-0969">Cilium</keyword>
<dbReference type="InterPro" id="IPR057855">
    <property type="entry name" value="Beta-prop_WDR19_1st"/>
</dbReference>
<keyword evidence="4" id="KW-0802">TPR repeat</keyword>
<feature type="region of interest" description="Disordered" evidence="7">
    <location>
        <begin position="785"/>
        <end position="808"/>
    </location>
</feature>
<feature type="domain" description="IF140/IFT172/WDR19 TPR" evidence="10">
    <location>
        <begin position="1002"/>
        <end position="1230"/>
    </location>
</feature>
<evidence type="ECO:0000256" key="2">
    <source>
        <dbReference type="ARBA" id="ARBA00022574"/>
    </source>
</evidence>
<evidence type="ECO:0000256" key="5">
    <source>
        <dbReference type="ARBA" id="ARBA00023069"/>
    </source>
</evidence>
<feature type="domain" description="WDR19 WD40 repeat" evidence="8">
    <location>
        <begin position="371"/>
        <end position="641"/>
    </location>
</feature>
<dbReference type="Gene3D" id="2.130.10.10">
    <property type="entry name" value="YVTN repeat-like/Quinoprotein amine dehydrogenase"/>
    <property type="match status" value="1"/>
</dbReference>
<gene>
    <name evidence="11" type="ORF">Cvel_24660</name>
</gene>
<dbReference type="InterPro" id="IPR036322">
    <property type="entry name" value="WD40_repeat_dom_sf"/>
</dbReference>
<evidence type="ECO:0000256" key="6">
    <source>
        <dbReference type="ARBA" id="ARBA00023273"/>
    </source>
</evidence>
<dbReference type="SUPFAM" id="SSF50978">
    <property type="entry name" value="WD40 repeat-like"/>
    <property type="match status" value="1"/>
</dbReference>
<proteinExistence type="predicted"/>
<keyword evidence="3" id="KW-0677">Repeat</keyword>
<dbReference type="Pfam" id="PF15911">
    <property type="entry name" value="Beta-prop_WDR19_2nd"/>
    <property type="match status" value="1"/>
</dbReference>
<dbReference type="InterPro" id="IPR039468">
    <property type="entry name" value="WDR19_WD40_rpt"/>
</dbReference>
<feature type="domain" description="WDR19 first beta-propeller" evidence="9">
    <location>
        <begin position="19"/>
        <end position="351"/>
    </location>
</feature>
<sequence>MKNLFSIGPEVLGVTSPLVAWQPQGNFLAVAGAAGKSVVVVDRKGTRVRDVSGLSSKPVKSLDWDKDGEILAVLHQRDAVVYLVGINSGKVERLETGKEATFMKWSKVGPQLAVGTSKGALILYNKRLSKKEEVQGKHSKKITCGAWNVSNYLALGGDDRQITVSNHAGESVEQVALKNDPEKLSFSDAKSSSSSKGGASPESSVSVVIKRDQTLFLFSLQQPDDPLELAFQEKYGTIVNYSWYGDGFLILGFSNGYLVVLSTSLKEISEELQSVKFHSHGLQALALNSQLQRVATAGDGVIKLVSTNDWSEVKTDRVTLGDVQPGGSSVAVTSMCWSPEGQLLTAATSSGHVHCWIARLPSLVVAGGHRVAALSSLTEILVTDLMEEPNEGLGRALCSVTTEIEPGFLAVGPSHVAAGMNNSVWFYALPSKKGETWTMVGVQRYPGNVEALSVSATHAAVRVDGKVFLHRIEEEGEEGGEEGMNGKTPGEKDKSSGAFEVLPKKEGERSVSDAKLAGDILVYAHSGSCVQVHSVPGKCPVAETVHSEAVRRVFPNSNGTRIVFEDSRGGLCLFNPLDDSTIRLPSTGRVAEVLWDAVDFPVFAAVSAEEGGEGGRRVSVWVSGFSASDGPSVTAVGSLSVAVEEPADPDEEAQRPREGLHQVILAQKKEKSRSEARKEEEVPVGPYTVAIRQTAVDSGLPAGASPVCLHDGTLTCAAVGGGLVGVRLKTHDAVVSQFGPFLGVPGQRERGRVELSFKQNLALNRFEAAFSDLLEIHPKSMMASEEEAQKPWEWGDEGFGEGAGPQPPTSDRTLLSYWHALGRRALEFLEVGVAKASCRMAGCAALVAWISQLEALEAKEDLRGHVAVLLGRHEMAVELLSKCSVETAVDLLCDLLQWEKARQLCMARAPGRLPEVYLQSAAQSEQRGELQQALQYYEAAGSSLEEPGQEEQRRLSEKDDLLAHPFFQCQAGIARVSLRLGDITRGLRIANELCDPTLLRECAALLEGISHAADAAEIYLKAGNLEKAAALYIQDMNFEAAAPLMSKLKSPKLLLQFAKAKESRGQYMEAATAFERAKDWDNVVRIYLLYLNEPSKAYQVVKDHPSVAAAEMAADYCKKKGHIAGAVEFLMLAGRNDEAFALAESRDVVDEYARVLGESGNPEEHRRVAAHLEGRAMIAEAARQYFLANDFASALRLYLRCGEREITKAIDVVGKARDDELTRHLVSFLLGETDGVPKDPQYVYRLHLGLGNFGEAASTAVVISRQEQESGQYRAAHQLLVNTCKDLMSAQLPVPQSVLQQLQIVHSYVLVKRLVKQGNHECAAHMLLRVARTIEAFPAHIVPILTSVVIECQRAGLKASAHHFGCVLMKPEYRAQVNEQYKKKIENIVRKPQKDEAPIPSSPCPFCGSDLLDSSLDCQHCLNLSPFCIASGYHLLKSDVTMCPSCKFPARHTAMIATLTIEPKCPLCECDLTADQLPQKLSFEEIIRNLQPSRPQLAGGGGAPAAAPEDA</sequence>
<dbReference type="SUPFAM" id="SSF82171">
    <property type="entry name" value="DPP6 N-terminal domain-like"/>
    <property type="match status" value="1"/>
</dbReference>
<evidence type="ECO:0000256" key="3">
    <source>
        <dbReference type="ARBA" id="ARBA00022737"/>
    </source>
</evidence>
<organism evidence="11">
    <name type="scientific">Chromera velia CCMP2878</name>
    <dbReference type="NCBI Taxonomy" id="1169474"/>
    <lineage>
        <taxon>Eukaryota</taxon>
        <taxon>Sar</taxon>
        <taxon>Alveolata</taxon>
        <taxon>Colpodellida</taxon>
        <taxon>Chromeraceae</taxon>
        <taxon>Chromera</taxon>
    </lineage>
</organism>
<dbReference type="VEuPathDB" id="CryptoDB:Cvel_24660"/>
<name>A0A0G4H4Q0_9ALVE</name>
<evidence type="ECO:0000259" key="9">
    <source>
        <dbReference type="Pfam" id="PF23389"/>
    </source>
</evidence>
<dbReference type="InterPro" id="IPR001680">
    <property type="entry name" value="WD40_rpt"/>
</dbReference>
<dbReference type="Gene3D" id="1.25.40.470">
    <property type="match status" value="1"/>
</dbReference>
<dbReference type="InterPro" id="IPR056168">
    <property type="entry name" value="TPR_IF140/IFT172/WDR19"/>
</dbReference>
<evidence type="ECO:0000259" key="10">
    <source>
        <dbReference type="Pfam" id="PF24762"/>
    </source>
</evidence>
<evidence type="ECO:0000313" key="11">
    <source>
        <dbReference type="EMBL" id="CEM38635.1"/>
    </source>
</evidence>
<protein>
    <submittedName>
        <fullName evidence="11">Uncharacterized protein</fullName>
    </submittedName>
</protein>
<comment type="subcellular location">
    <subcellularLocation>
        <location evidence="1">Cell projection</location>
        <location evidence="1">Cilium</location>
    </subcellularLocation>
</comment>
<dbReference type="GO" id="GO:0035721">
    <property type="term" value="P:intraciliary retrograde transport"/>
    <property type="evidence" value="ECO:0007669"/>
    <property type="project" value="InterPro"/>
</dbReference>
<dbReference type="SMART" id="SM00320">
    <property type="entry name" value="WD40"/>
    <property type="match status" value="5"/>
</dbReference>
<dbReference type="Pfam" id="PF23389">
    <property type="entry name" value="Beta-prop_WDR19_1st"/>
    <property type="match status" value="1"/>
</dbReference>
<dbReference type="GO" id="GO:0030991">
    <property type="term" value="C:intraciliary transport particle A"/>
    <property type="evidence" value="ECO:0007669"/>
    <property type="project" value="TreeGrafter"/>
</dbReference>
<keyword evidence="2" id="KW-0853">WD repeat</keyword>
<evidence type="ECO:0000256" key="7">
    <source>
        <dbReference type="SAM" id="MobiDB-lite"/>
    </source>
</evidence>
<dbReference type="InterPro" id="IPR015943">
    <property type="entry name" value="WD40/YVTN_repeat-like_dom_sf"/>
</dbReference>
<evidence type="ECO:0000256" key="4">
    <source>
        <dbReference type="ARBA" id="ARBA00022803"/>
    </source>
</evidence>
<dbReference type="PhylomeDB" id="A0A0G4H4Q0"/>
<dbReference type="PANTHER" id="PTHR14920">
    <property type="entry name" value="OSMOTIC AVOIDANCE ABNORMAL PROTEIN 1/WD REPEAT MEMBRANE PROTEIN"/>
    <property type="match status" value="1"/>
</dbReference>
<evidence type="ECO:0000256" key="1">
    <source>
        <dbReference type="ARBA" id="ARBA00004138"/>
    </source>
</evidence>